<dbReference type="Pfam" id="PF25023">
    <property type="entry name" value="TEN_YD-shell"/>
    <property type="match status" value="1"/>
</dbReference>
<evidence type="ECO:0000259" key="3">
    <source>
        <dbReference type="Pfam" id="PF25023"/>
    </source>
</evidence>
<keyword evidence="1" id="KW-0677">Repeat</keyword>
<dbReference type="Proteomes" id="UP000326557">
    <property type="component" value="Unassembled WGS sequence"/>
</dbReference>
<dbReference type="OrthoDB" id="5905222at2"/>
<dbReference type="RefSeq" id="WP_150636135.1">
    <property type="nucleotide sequence ID" value="NZ_CABVHP010000001.1"/>
</dbReference>
<protein>
    <recommendedName>
        <fullName evidence="3">Teneurin-like YD-shell domain-containing protein</fullName>
    </recommendedName>
</protein>
<name>A0A5E6ZZH8_PSEFL</name>
<gene>
    <name evidence="4" type="ORF">PS704_00439</name>
</gene>
<evidence type="ECO:0000256" key="2">
    <source>
        <dbReference type="SAM" id="MobiDB-lite"/>
    </source>
</evidence>
<proteinExistence type="predicted"/>
<organism evidence="4 5">
    <name type="scientific">Pseudomonas fluorescens</name>
    <dbReference type="NCBI Taxonomy" id="294"/>
    <lineage>
        <taxon>Bacteria</taxon>
        <taxon>Pseudomonadati</taxon>
        <taxon>Pseudomonadota</taxon>
        <taxon>Gammaproteobacteria</taxon>
        <taxon>Pseudomonadales</taxon>
        <taxon>Pseudomonadaceae</taxon>
        <taxon>Pseudomonas</taxon>
    </lineage>
</organism>
<dbReference type="Gene3D" id="2.180.10.10">
    <property type="entry name" value="RHS repeat-associated core"/>
    <property type="match status" value="1"/>
</dbReference>
<feature type="region of interest" description="Disordered" evidence="2">
    <location>
        <begin position="294"/>
        <end position="325"/>
    </location>
</feature>
<sequence length="325" mass="36472">MPLLREPLCHYRYDALDRLIGHAQQDAQQHRRFYCKSRLATEIQGALQHSIVQHDDWLLAQQRSEGDALDTTLLATDQQRSVLHTLKANHQCQPIAYSPYGHRHPENGLLSLLGFNGERPDPVTGHYLLGNGYRGFNPVLMRFNGPDSVSPFGEGGLNTYAYCQGDPVNQNDPTGHRSIWLLGLERQTVRARYPRRPLPNAMNGLMDQPTPTPQPAARTETPLIPTQPRTNGWVPARRFTTAPVISENTVVITETISNDQFAPAATDMAFRERLQNRRMSPVNVEVPNFFQNLTPSPTQRSVQAAPTTSHGSTEAMNVDRLRRGT</sequence>
<dbReference type="SUPFAM" id="SSF56399">
    <property type="entry name" value="ADP-ribosylation"/>
    <property type="match status" value="1"/>
</dbReference>
<dbReference type="EMBL" id="CABVHP010000001">
    <property type="protein sequence ID" value="VVN71255.1"/>
    <property type="molecule type" value="Genomic_DNA"/>
</dbReference>
<dbReference type="InterPro" id="IPR056823">
    <property type="entry name" value="TEN-like_YD-shell"/>
</dbReference>
<evidence type="ECO:0000313" key="4">
    <source>
        <dbReference type="EMBL" id="VVN71255.1"/>
    </source>
</evidence>
<dbReference type="NCBIfam" id="TIGR03696">
    <property type="entry name" value="Rhs_assc_core"/>
    <property type="match status" value="1"/>
</dbReference>
<dbReference type="AlphaFoldDB" id="A0A5E6ZZH8"/>
<accession>A0A5E6ZZH8</accession>
<dbReference type="InterPro" id="IPR022385">
    <property type="entry name" value="Rhs_assc_core"/>
</dbReference>
<evidence type="ECO:0000313" key="5">
    <source>
        <dbReference type="Proteomes" id="UP000326557"/>
    </source>
</evidence>
<feature type="domain" description="Teneurin-like YD-shell" evidence="3">
    <location>
        <begin position="10"/>
        <end position="147"/>
    </location>
</feature>
<evidence type="ECO:0000256" key="1">
    <source>
        <dbReference type="ARBA" id="ARBA00022737"/>
    </source>
</evidence>
<reference evidence="4 5" key="1">
    <citation type="submission" date="2019-09" db="EMBL/GenBank/DDBJ databases">
        <authorList>
            <person name="Chandra G."/>
            <person name="Truman W A."/>
        </authorList>
    </citation>
    <scope>NUCLEOTIDE SEQUENCE [LARGE SCALE GENOMIC DNA]</scope>
    <source>
        <strain evidence="4">PS704</strain>
    </source>
</reference>
<feature type="compositionally biased region" description="Polar residues" evidence="2">
    <location>
        <begin position="294"/>
        <end position="315"/>
    </location>
</feature>
<feature type="region of interest" description="Disordered" evidence="2">
    <location>
        <begin position="197"/>
        <end position="234"/>
    </location>
</feature>